<evidence type="ECO:0000313" key="3">
    <source>
        <dbReference type="Proteomes" id="UP000308230"/>
    </source>
</evidence>
<accession>A0A5R9F9W3</accession>
<dbReference type="RefSeq" id="WP_138124935.1">
    <property type="nucleotide sequence ID" value="NZ_SWLG01000005.1"/>
</dbReference>
<name>A0A5R9F9W3_9BACL</name>
<keyword evidence="3" id="KW-1185">Reference proteome</keyword>
<dbReference type="Proteomes" id="UP000308230">
    <property type="component" value="Unassembled WGS sequence"/>
</dbReference>
<proteinExistence type="predicted"/>
<evidence type="ECO:0000313" key="2">
    <source>
        <dbReference type="EMBL" id="TLS37643.1"/>
    </source>
</evidence>
<sequence>MKWSVEQLKALKHKGLSIDETIDVSDLKKRDSDIRGISPVHVKGHASFHGDNVSFHLNIEGEMILPCANTLEDVEFPFDIDTIETFILDPINDFSEDDEEENEEIHQIRGNTVDLLPYIKENILLEIPIRVVKEDVNPNQSGKGWEVVDKEEDNKEKVDPRLAGLADFFNKKDN</sequence>
<protein>
    <submittedName>
        <fullName evidence="2">DUF177 domain-containing protein</fullName>
    </submittedName>
</protein>
<dbReference type="EMBL" id="SWLG01000005">
    <property type="protein sequence ID" value="TLS37643.1"/>
    <property type="molecule type" value="Genomic_DNA"/>
</dbReference>
<reference evidence="2 3" key="1">
    <citation type="submission" date="2019-04" db="EMBL/GenBank/DDBJ databases">
        <title>Bacillus caeni sp. nov., a bacterium isolated from mangrove sediment.</title>
        <authorList>
            <person name="Huang H."/>
            <person name="Mo K."/>
            <person name="Hu Y."/>
        </authorList>
    </citation>
    <scope>NUCLEOTIDE SEQUENCE [LARGE SCALE GENOMIC DNA]</scope>
    <source>
        <strain evidence="2 3">HB172195</strain>
    </source>
</reference>
<comment type="caution">
    <text evidence="2">The sequence shown here is derived from an EMBL/GenBank/DDBJ whole genome shotgun (WGS) entry which is preliminary data.</text>
</comment>
<gene>
    <name evidence="2" type="ORF">FCL54_07385</name>
</gene>
<dbReference type="InterPro" id="IPR003772">
    <property type="entry name" value="YceD"/>
</dbReference>
<feature type="region of interest" description="Disordered" evidence="1">
    <location>
        <begin position="137"/>
        <end position="156"/>
    </location>
</feature>
<dbReference type="OrthoDB" id="9790372at2"/>
<evidence type="ECO:0000256" key="1">
    <source>
        <dbReference type="SAM" id="MobiDB-lite"/>
    </source>
</evidence>
<feature type="compositionally biased region" description="Basic and acidic residues" evidence="1">
    <location>
        <begin position="146"/>
        <end position="156"/>
    </location>
</feature>
<organism evidence="2 3">
    <name type="scientific">Exobacillus caeni</name>
    <dbReference type="NCBI Taxonomy" id="2574798"/>
    <lineage>
        <taxon>Bacteria</taxon>
        <taxon>Bacillati</taxon>
        <taxon>Bacillota</taxon>
        <taxon>Bacilli</taxon>
        <taxon>Bacillales</taxon>
        <taxon>Guptibacillaceae</taxon>
        <taxon>Exobacillus</taxon>
    </lineage>
</organism>
<dbReference type="Pfam" id="PF02620">
    <property type="entry name" value="YceD"/>
    <property type="match status" value="1"/>
</dbReference>
<dbReference type="AlphaFoldDB" id="A0A5R9F9W3"/>